<reference evidence="3 4" key="1">
    <citation type="submission" date="2020-05" db="EMBL/GenBank/DDBJ databases">
        <title>Identification and distribution of gene clusters putatively required for synthesis of sphingolipid metabolism inhibitors in phylogenetically diverse species of the filamentous fungus Fusarium.</title>
        <authorList>
            <person name="Kim H.-S."/>
            <person name="Busman M."/>
            <person name="Brown D.W."/>
            <person name="Divon H."/>
            <person name="Uhlig S."/>
            <person name="Proctor R.H."/>
        </authorList>
    </citation>
    <scope>NUCLEOTIDE SEQUENCE [LARGE SCALE GENOMIC DNA]</scope>
    <source>
        <strain evidence="3 4">NRRL 53147</strain>
    </source>
</reference>
<proteinExistence type="predicted"/>
<evidence type="ECO:0000313" key="4">
    <source>
        <dbReference type="Proteomes" id="UP000522262"/>
    </source>
</evidence>
<keyword evidence="4" id="KW-1185">Reference proteome</keyword>
<dbReference type="EMBL" id="JAAOAM010000198">
    <property type="protein sequence ID" value="KAF5539853.1"/>
    <property type="molecule type" value="Genomic_DNA"/>
</dbReference>
<keyword evidence="1" id="KW-0175">Coiled coil</keyword>
<comment type="caution">
    <text evidence="3">The sequence shown here is derived from an EMBL/GenBank/DDBJ whole genome shotgun (WGS) entry which is preliminary data.</text>
</comment>
<feature type="compositionally biased region" description="Basic residues" evidence="2">
    <location>
        <begin position="1"/>
        <end position="19"/>
    </location>
</feature>
<dbReference type="AlphaFoldDB" id="A0A8H5IPT4"/>
<evidence type="ECO:0000313" key="3">
    <source>
        <dbReference type="EMBL" id="KAF5539853.1"/>
    </source>
</evidence>
<sequence length="191" mass="22296">MARNRPSAKSRRSQKRRRENKASANEGKEQAETTSQAVTPEAASPTAQATVDAPASGEKGRPGVTKNRHYYRREDKYDRRFYALDRRLKERVDDIVAKGCAAIDADYQCHSDHLRRAEERLARKVERVQHAHERDVREKDRKFAGLKRKVDQIQTENEDLREEIANERRRTQRMMLELYESSDSQDTDHSD</sequence>
<accession>A0A8H5IPT4</accession>
<feature type="region of interest" description="Disordered" evidence="2">
    <location>
        <begin position="1"/>
        <end position="71"/>
    </location>
</feature>
<dbReference type="Proteomes" id="UP000522262">
    <property type="component" value="Unassembled WGS sequence"/>
</dbReference>
<evidence type="ECO:0000256" key="2">
    <source>
        <dbReference type="SAM" id="MobiDB-lite"/>
    </source>
</evidence>
<protein>
    <submittedName>
        <fullName evidence="3">Uncharacterized protein</fullName>
    </submittedName>
</protein>
<name>A0A8H5IPT4_9HYPO</name>
<evidence type="ECO:0000256" key="1">
    <source>
        <dbReference type="SAM" id="Coils"/>
    </source>
</evidence>
<organism evidence="3 4">
    <name type="scientific">Fusarium mexicanum</name>
    <dbReference type="NCBI Taxonomy" id="751941"/>
    <lineage>
        <taxon>Eukaryota</taxon>
        <taxon>Fungi</taxon>
        <taxon>Dikarya</taxon>
        <taxon>Ascomycota</taxon>
        <taxon>Pezizomycotina</taxon>
        <taxon>Sordariomycetes</taxon>
        <taxon>Hypocreomycetidae</taxon>
        <taxon>Hypocreales</taxon>
        <taxon>Nectriaceae</taxon>
        <taxon>Fusarium</taxon>
        <taxon>Fusarium fujikuroi species complex</taxon>
    </lineage>
</organism>
<feature type="coiled-coil region" evidence="1">
    <location>
        <begin position="114"/>
        <end position="177"/>
    </location>
</feature>
<gene>
    <name evidence="3" type="ORF">FMEXI_8711</name>
</gene>